<dbReference type="InterPro" id="IPR036520">
    <property type="entry name" value="UPF0759_sf"/>
</dbReference>
<gene>
    <name evidence="1" type="ORF">EDB95_0719</name>
</gene>
<evidence type="ECO:0000313" key="2">
    <source>
        <dbReference type="Proteomes" id="UP000294498"/>
    </source>
</evidence>
<comment type="caution">
    <text evidence="1">The sequence shown here is derived from an EMBL/GenBank/DDBJ whole genome shotgun (WGS) entry which is preliminary data.</text>
</comment>
<dbReference type="PANTHER" id="PTHR30348:SF9">
    <property type="entry name" value="UPF0759 PROTEIN YECE"/>
    <property type="match status" value="1"/>
</dbReference>
<name>A0A4R8DNR7_9BACT</name>
<accession>A0A4R8DNR7</accession>
<dbReference type="Pfam" id="PF01904">
    <property type="entry name" value="DUF72"/>
    <property type="match status" value="1"/>
</dbReference>
<dbReference type="InterPro" id="IPR002763">
    <property type="entry name" value="DUF72"/>
</dbReference>
<sequence>MEFGKVPTDKLDKVDFSLPPGSGDAVLQKTGVPGKVYVGCTSWGRKEWIGKLFAPGTKDAGFLAQYATLYNAVELNATHYKIYSPADIQRWVDKVRGRAFRFCPKFPQRISHYSDFKGIEDLTAAFLDGVRTFGEHLGPIFLQVSDQYTPARKAVLLDYLGSLPTDLSFFLEVRHPAWFSDKAEREDLFHRLREMQIGLVLTDAAGRRDVAHMQLTVPKAFIRFVANSLHPTDFVRIDAWAERLRQWLDSGLEELFLFAHMPDETAVPELTLYLVDKLNAVCGLDLPRPQYTGGNGGAQQASLF</sequence>
<organism evidence="1 2">
    <name type="scientific">Dinghuibacter silviterrae</name>
    <dbReference type="NCBI Taxonomy" id="1539049"/>
    <lineage>
        <taxon>Bacteria</taxon>
        <taxon>Pseudomonadati</taxon>
        <taxon>Bacteroidota</taxon>
        <taxon>Chitinophagia</taxon>
        <taxon>Chitinophagales</taxon>
        <taxon>Chitinophagaceae</taxon>
        <taxon>Dinghuibacter</taxon>
    </lineage>
</organism>
<evidence type="ECO:0000313" key="1">
    <source>
        <dbReference type="EMBL" id="TDW99709.1"/>
    </source>
</evidence>
<reference evidence="1 2" key="1">
    <citation type="submission" date="2019-03" db="EMBL/GenBank/DDBJ databases">
        <title>Genomic Encyclopedia of Type Strains, Phase IV (KMG-IV): sequencing the most valuable type-strain genomes for metagenomic binning, comparative biology and taxonomic classification.</title>
        <authorList>
            <person name="Goeker M."/>
        </authorList>
    </citation>
    <scope>NUCLEOTIDE SEQUENCE [LARGE SCALE GENOMIC DNA]</scope>
    <source>
        <strain evidence="1 2">DSM 100059</strain>
    </source>
</reference>
<dbReference type="Proteomes" id="UP000294498">
    <property type="component" value="Unassembled WGS sequence"/>
</dbReference>
<dbReference type="SUPFAM" id="SSF117396">
    <property type="entry name" value="TM1631-like"/>
    <property type="match status" value="1"/>
</dbReference>
<dbReference type="OrthoDB" id="9780310at2"/>
<dbReference type="Gene3D" id="3.20.20.410">
    <property type="entry name" value="Protein of unknown function UPF0759"/>
    <property type="match status" value="1"/>
</dbReference>
<proteinExistence type="predicted"/>
<keyword evidence="2" id="KW-1185">Reference proteome</keyword>
<dbReference type="PANTHER" id="PTHR30348">
    <property type="entry name" value="UNCHARACTERIZED PROTEIN YECE"/>
    <property type="match status" value="1"/>
</dbReference>
<dbReference type="RefSeq" id="WP_133990641.1">
    <property type="nucleotide sequence ID" value="NZ_SODV01000001.1"/>
</dbReference>
<protein>
    <submittedName>
        <fullName evidence="1">Uncharacterized protein YecE (DUF72 family)</fullName>
    </submittedName>
</protein>
<dbReference type="EMBL" id="SODV01000001">
    <property type="protein sequence ID" value="TDW99709.1"/>
    <property type="molecule type" value="Genomic_DNA"/>
</dbReference>
<dbReference type="AlphaFoldDB" id="A0A4R8DNR7"/>